<organism evidence="2 3">
    <name type="scientific">Paenibacillus macerans</name>
    <name type="common">Bacillus macerans</name>
    <dbReference type="NCBI Taxonomy" id="44252"/>
    <lineage>
        <taxon>Bacteria</taxon>
        <taxon>Bacillati</taxon>
        <taxon>Bacillota</taxon>
        <taxon>Bacilli</taxon>
        <taxon>Bacillales</taxon>
        <taxon>Paenibacillaceae</taxon>
        <taxon>Paenibacillus</taxon>
    </lineage>
</organism>
<dbReference type="Proteomes" id="UP000442469">
    <property type="component" value="Unassembled WGS sequence"/>
</dbReference>
<dbReference type="RefSeq" id="WP_155620792.1">
    <property type="nucleotide sequence ID" value="NZ_WNZZ01000019.1"/>
</dbReference>
<dbReference type="Pfam" id="PF03796">
    <property type="entry name" value="DnaB_C"/>
    <property type="match status" value="1"/>
</dbReference>
<dbReference type="InterPro" id="IPR027417">
    <property type="entry name" value="P-loop_NTPase"/>
</dbReference>
<dbReference type="GO" id="GO:0006260">
    <property type="term" value="P:DNA replication"/>
    <property type="evidence" value="ECO:0007669"/>
    <property type="project" value="InterPro"/>
</dbReference>
<dbReference type="InterPro" id="IPR016136">
    <property type="entry name" value="DNA_helicase_N/primase_C"/>
</dbReference>
<protein>
    <submittedName>
        <fullName evidence="2">AAA family ATPase</fullName>
    </submittedName>
</protein>
<gene>
    <name evidence="2" type="ORF">GNQ08_21365</name>
</gene>
<dbReference type="AlphaFoldDB" id="A0A6N8EXT0"/>
<accession>A0A6N8EXT0</accession>
<feature type="domain" description="SF4 helicase" evidence="1">
    <location>
        <begin position="164"/>
        <end position="426"/>
    </location>
</feature>
<dbReference type="SUPFAM" id="SSF52540">
    <property type="entry name" value="P-loop containing nucleoside triphosphate hydrolases"/>
    <property type="match status" value="1"/>
</dbReference>
<proteinExistence type="predicted"/>
<comment type="caution">
    <text evidence="2">The sequence shown here is derived from an EMBL/GenBank/DDBJ whole genome shotgun (WGS) entry which is preliminary data.</text>
</comment>
<evidence type="ECO:0000313" key="2">
    <source>
        <dbReference type="EMBL" id="MUG24917.1"/>
    </source>
</evidence>
<dbReference type="GO" id="GO:0003678">
    <property type="term" value="F:DNA helicase activity"/>
    <property type="evidence" value="ECO:0007669"/>
    <property type="project" value="InterPro"/>
</dbReference>
<dbReference type="GO" id="GO:0005524">
    <property type="term" value="F:ATP binding"/>
    <property type="evidence" value="ECO:0007669"/>
    <property type="project" value="InterPro"/>
</dbReference>
<dbReference type="Gene3D" id="3.40.50.300">
    <property type="entry name" value="P-loop containing nucleotide triphosphate hydrolases"/>
    <property type="match status" value="1"/>
</dbReference>
<dbReference type="PANTHER" id="PTHR30153">
    <property type="entry name" value="REPLICATIVE DNA HELICASE DNAB"/>
    <property type="match status" value="1"/>
</dbReference>
<evidence type="ECO:0000313" key="3">
    <source>
        <dbReference type="Proteomes" id="UP000442469"/>
    </source>
</evidence>
<dbReference type="EMBL" id="WNZZ01000019">
    <property type="protein sequence ID" value="MUG24917.1"/>
    <property type="molecule type" value="Genomic_DNA"/>
</dbReference>
<dbReference type="InterPro" id="IPR007694">
    <property type="entry name" value="DNA_helicase_DnaB-like_C"/>
</dbReference>
<evidence type="ECO:0000259" key="1">
    <source>
        <dbReference type="PROSITE" id="PS51199"/>
    </source>
</evidence>
<sequence>MTSTGAEVRQAAANEELLGAFLKDPTLFPNYKAGLTPEHFGEYDWLYRIMLETDAEEGLSFRGVVQRCDMDSLKVLHELRSAYYSENRIPGLIRTLKNNLLKEKLLGISRQIVDTAEGGEEPDEVLRNLQKSVFELSTSESKDSSDPERDVEEWADYVLKLSKNPEMAFGLLTSMNTIDGMTTGWHKKDFSVIGARTSMGKTAFVIEMLLRLSKNGYKCAMFSLEMSKQQLYFRMMSNLMQVNFKLFRTGRLAPNHYEHMQKHKNELKKLYIDDTRAVSADYIADEMRRLKRTQGLDFVVVDYLQDVKEQGEINDNGGSALARVCRKLRAAAQECDCHVMGLSQVVRAVEDRKDKRPGNADLSGSTGIETSADVIALLYRDDYYNPDTDKPNILEVNFTKQRNGELGTVELYYDRTTQKISELRRV</sequence>
<dbReference type="PANTHER" id="PTHR30153:SF2">
    <property type="entry name" value="REPLICATIVE DNA HELICASE"/>
    <property type="match status" value="1"/>
</dbReference>
<name>A0A6N8EXT0_PAEMA</name>
<reference evidence="2 3" key="1">
    <citation type="submission" date="2019-11" db="EMBL/GenBank/DDBJ databases">
        <title>Draft genome sequences of five Paenibacillus species of dairy origin.</title>
        <authorList>
            <person name="Olajide A.M."/>
            <person name="Chen S."/>
            <person name="Lapointe G."/>
        </authorList>
    </citation>
    <scope>NUCLEOTIDE SEQUENCE [LARGE SCALE GENOMIC DNA]</scope>
    <source>
        <strain evidence="2 3">3CT49</strain>
    </source>
</reference>
<dbReference type="GO" id="GO:0005829">
    <property type="term" value="C:cytosol"/>
    <property type="evidence" value="ECO:0007669"/>
    <property type="project" value="TreeGrafter"/>
</dbReference>
<dbReference type="PROSITE" id="PS51199">
    <property type="entry name" value="SF4_HELICASE"/>
    <property type="match status" value="1"/>
</dbReference>
<dbReference type="Gene3D" id="1.10.860.10">
    <property type="entry name" value="DNAb Helicase, Chain A"/>
    <property type="match status" value="1"/>
</dbReference>